<dbReference type="GO" id="GO:0005741">
    <property type="term" value="C:mitochondrial outer membrane"/>
    <property type="evidence" value="ECO:0007669"/>
    <property type="project" value="UniProtKB-SubCell"/>
</dbReference>
<keyword evidence="5" id="KW-0175">Coiled coil</keyword>
<dbReference type="GO" id="GO:0000266">
    <property type="term" value="P:mitochondrial fission"/>
    <property type="evidence" value="ECO:0007669"/>
    <property type="project" value="UniProtKB-UniRule"/>
</dbReference>
<feature type="domain" description="Mff-like" evidence="11">
    <location>
        <begin position="17"/>
        <end position="119"/>
    </location>
</feature>
<protein>
    <recommendedName>
        <fullName evidence="9">Mitochondrial fission factor</fullName>
    </recommendedName>
</protein>
<dbReference type="PANTHER" id="PTHR16501:SF6">
    <property type="entry name" value="TRANSPORT AND GOLGI ORGANIZATION PROTEIN 11"/>
    <property type="match status" value="1"/>
</dbReference>
<comment type="similarity">
    <text evidence="1 9">Belongs to the Tango11 family.</text>
</comment>
<feature type="compositionally biased region" description="Basic and acidic residues" evidence="10">
    <location>
        <begin position="114"/>
        <end position="124"/>
    </location>
</feature>
<evidence type="ECO:0000256" key="3">
    <source>
        <dbReference type="ARBA" id="ARBA00022787"/>
    </source>
</evidence>
<comment type="caution">
    <text evidence="12">The sequence shown here is derived from an EMBL/GenBank/DDBJ whole genome shotgun (WGS) entry which is preliminary data.</text>
</comment>
<evidence type="ECO:0000256" key="8">
    <source>
        <dbReference type="ARBA" id="ARBA00023140"/>
    </source>
</evidence>
<accession>A0A6A4VBM3</accession>
<dbReference type="PANTHER" id="PTHR16501">
    <property type="entry name" value="TRANSPORT AND GOLGI ORGANIZATION PROTEIN 11"/>
    <property type="match status" value="1"/>
</dbReference>
<evidence type="ECO:0000259" key="11">
    <source>
        <dbReference type="Pfam" id="PF05644"/>
    </source>
</evidence>
<evidence type="ECO:0000256" key="4">
    <source>
        <dbReference type="ARBA" id="ARBA00022989"/>
    </source>
</evidence>
<feature type="region of interest" description="Disordered" evidence="10">
    <location>
        <begin position="38"/>
        <end position="64"/>
    </location>
</feature>
<keyword evidence="3 9" id="KW-1000">Mitochondrion outer membrane</keyword>
<dbReference type="GO" id="GO:0090141">
    <property type="term" value="P:positive regulation of mitochondrial fission"/>
    <property type="evidence" value="ECO:0007669"/>
    <property type="project" value="UniProtKB-UniRule"/>
</dbReference>
<dbReference type="Pfam" id="PF05644">
    <property type="entry name" value="Miff"/>
    <property type="match status" value="2"/>
</dbReference>
<keyword evidence="4 9" id="KW-1133">Transmembrane helix</keyword>
<keyword evidence="6 9" id="KW-0496">Mitochondrion</keyword>
<dbReference type="OrthoDB" id="5986838at2759"/>
<dbReference type="InterPro" id="IPR039433">
    <property type="entry name" value="Mff-like_dom"/>
</dbReference>
<feature type="transmembrane region" description="Helical" evidence="9">
    <location>
        <begin position="201"/>
        <end position="220"/>
    </location>
</feature>
<keyword evidence="8 9" id="KW-0576">Peroxisome</keyword>
<dbReference type="InterPro" id="IPR008518">
    <property type="entry name" value="Mff/Tango-11"/>
</dbReference>
<evidence type="ECO:0000256" key="9">
    <source>
        <dbReference type="RuleBase" id="RU368040"/>
    </source>
</evidence>
<dbReference type="GO" id="GO:0090314">
    <property type="term" value="P:positive regulation of protein targeting to membrane"/>
    <property type="evidence" value="ECO:0007669"/>
    <property type="project" value="UniProtKB-UniRule"/>
</dbReference>
<reference evidence="12 13" key="1">
    <citation type="submission" date="2019-07" db="EMBL/GenBank/DDBJ databases">
        <title>Draft genome assembly of a fouling barnacle, Amphibalanus amphitrite (Darwin, 1854): The first reference genome for Thecostraca.</title>
        <authorList>
            <person name="Kim W."/>
        </authorList>
    </citation>
    <scope>NUCLEOTIDE SEQUENCE [LARGE SCALE GENOMIC DNA]</scope>
    <source>
        <strain evidence="12">SNU_AA5</strain>
        <tissue evidence="12">Soma without cirri and trophi</tissue>
    </source>
</reference>
<keyword evidence="2 9" id="KW-0812">Transmembrane</keyword>
<sequence>MSDAGGRERPLSAAFEEDAAFAAEISAAMRVPKRIHVTGEGDDDFTSGARNGGTNGSSASALGARMMTVPDRIVVLGGERHGAGGGPPRELVLERASQPPAGRDWAVESPPRVLRVDEHLRPPEEPPTPVGDDEGTPERRGFGRGAGDRSVVLRDQFSPPAPPGFLSASEELELLRRQLLKVNRRLMQIEVENQRRRSREVMLYTAGAAYFLIKVMLWMGRM</sequence>
<keyword evidence="7 9" id="KW-0472">Membrane</keyword>
<feature type="region of interest" description="Disordered" evidence="10">
    <location>
        <begin position="78"/>
        <end position="146"/>
    </location>
</feature>
<feature type="domain" description="Mff-like" evidence="11">
    <location>
        <begin position="171"/>
        <end position="221"/>
    </location>
</feature>
<dbReference type="GO" id="GO:0005777">
    <property type="term" value="C:peroxisome"/>
    <property type="evidence" value="ECO:0007669"/>
    <property type="project" value="UniProtKB-SubCell"/>
</dbReference>
<evidence type="ECO:0000256" key="7">
    <source>
        <dbReference type="ARBA" id="ARBA00023136"/>
    </source>
</evidence>
<comment type="function">
    <text evidence="9">Plays a role in mitochondrial and peroxisomal fission. Promotes the recruitment and association of the fission mediator dynamin-related protein 1 (DNM1L) to the mitochondrial surface.</text>
</comment>
<keyword evidence="13" id="KW-1185">Reference proteome</keyword>
<dbReference type="EMBL" id="VIIS01002216">
    <property type="protein sequence ID" value="KAF0287031.1"/>
    <property type="molecule type" value="Genomic_DNA"/>
</dbReference>
<dbReference type="Proteomes" id="UP000440578">
    <property type="component" value="Unassembled WGS sequence"/>
</dbReference>
<evidence type="ECO:0000256" key="6">
    <source>
        <dbReference type="ARBA" id="ARBA00023128"/>
    </source>
</evidence>
<evidence type="ECO:0000256" key="2">
    <source>
        <dbReference type="ARBA" id="ARBA00022692"/>
    </source>
</evidence>
<name>A0A6A4VBM3_AMPAM</name>
<gene>
    <name evidence="12" type="primary">Tango11</name>
    <name evidence="12" type="ORF">FJT64_014510</name>
</gene>
<evidence type="ECO:0000256" key="5">
    <source>
        <dbReference type="ARBA" id="ARBA00023054"/>
    </source>
</evidence>
<organism evidence="12 13">
    <name type="scientific">Amphibalanus amphitrite</name>
    <name type="common">Striped barnacle</name>
    <name type="synonym">Balanus amphitrite</name>
    <dbReference type="NCBI Taxonomy" id="1232801"/>
    <lineage>
        <taxon>Eukaryota</taxon>
        <taxon>Metazoa</taxon>
        <taxon>Ecdysozoa</taxon>
        <taxon>Arthropoda</taxon>
        <taxon>Crustacea</taxon>
        <taxon>Multicrustacea</taxon>
        <taxon>Cirripedia</taxon>
        <taxon>Thoracica</taxon>
        <taxon>Thoracicalcarea</taxon>
        <taxon>Balanomorpha</taxon>
        <taxon>Balanoidea</taxon>
        <taxon>Balanidae</taxon>
        <taxon>Amphibalaninae</taxon>
        <taxon>Amphibalanus</taxon>
    </lineage>
</organism>
<evidence type="ECO:0000256" key="1">
    <source>
        <dbReference type="ARBA" id="ARBA00009806"/>
    </source>
</evidence>
<evidence type="ECO:0000313" key="12">
    <source>
        <dbReference type="EMBL" id="KAF0287031.1"/>
    </source>
</evidence>
<proteinExistence type="inferred from homology"/>
<comment type="subcellular location">
    <subcellularLocation>
        <location evidence="9">Mitochondrion outer membrane</location>
        <topology evidence="9">Single-pass type IV membrane protein</topology>
    </subcellularLocation>
    <subcellularLocation>
        <location evidence="9">Peroxisome</location>
    </subcellularLocation>
</comment>
<evidence type="ECO:0000256" key="10">
    <source>
        <dbReference type="SAM" id="MobiDB-lite"/>
    </source>
</evidence>
<dbReference type="AlphaFoldDB" id="A0A6A4VBM3"/>
<evidence type="ECO:0000313" key="13">
    <source>
        <dbReference type="Proteomes" id="UP000440578"/>
    </source>
</evidence>